<dbReference type="AlphaFoldDB" id="A0A4U9HEG0"/>
<dbReference type="Gene3D" id="3.90.550.10">
    <property type="entry name" value="Spore Coat Polysaccharide Biosynthesis Protein SpsA, Chain A"/>
    <property type="match status" value="1"/>
</dbReference>
<evidence type="ECO:0000256" key="7">
    <source>
        <dbReference type="ARBA" id="ARBA00031959"/>
    </source>
</evidence>
<organism evidence="11 12">
    <name type="scientific">Serratia rubidaea</name>
    <name type="common">Serratia marinorubra</name>
    <dbReference type="NCBI Taxonomy" id="61652"/>
    <lineage>
        <taxon>Bacteria</taxon>
        <taxon>Pseudomonadati</taxon>
        <taxon>Pseudomonadota</taxon>
        <taxon>Gammaproteobacteria</taxon>
        <taxon>Enterobacterales</taxon>
        <taxon>Yersiniaceae</taxon>
        <taxon>Serratia</taxon>
    </lineage>
</organism>
<reference evidence="11 12" key="1">
    <citation type="submission" date="2019-05" db="EMBL/GenBank/DDBJ databases">
        <authorList>
            <consortium name="Pathogen Informatics"/>
        </authorList>
    </citation>
    <scope>NUCLEOTIDE SEQUENCE [LARGE SCALE GENOMIC DNA]</scope>
    <source>
        <strain evidence="11 12">NCTC12971</strain>
    </source>
</reference>
<dbReference type="EC" id="2.7.7.9" evidence="2"/>
<proteinExistence type="inferred from homology"/>
<protein>
    <recommendedName>
        <fullName evidence="3">UTP--glucose-1-phosphate uridylyltransferase</fullName>
        <ecNumber evidence="2">2.7.7.9</ecNumber>
    </recommendedName>
    <alternativeName>
        <fullName evidence="6">Alpha-D-glucosyl-1-phosphate uridylyltransferase</fullName>
    </alternativeName>
    <alternativeName>
        <fullName evidence="7">UDP-glucose pyrophosphorylase</fullName>
    </alternativeName>
    <alternativeName>
        <fullName evidence="8">Uridine diphosphoglucose pyrophosphorylase</fullName>
    </alternativeName>
</protein>
<dbReference type="GO" id="GO:0006011">
    <property type="term" value="P:UDP-alpha-D-glucose metabolic process"/>
    <property type="evidence" value="ECO:0007669"/>
    <property type="project" value="InterPro"/>
</dbReference>
<gene>
    <name evidence="11" type="primary">galF</name>
    <name evidence="11" type="ORF">NCTC12971_01816</name>
</gene>
<dbReference type="InterPro" id="IPR005771">
    <property type="entry name" value="GalU_uridylyltTrfase_bac/arc"/>
</dbReference>
<accession>A0A4U9HEG0</accession>
<comment type="similarity">
    <text evidence="1">Belongs to the UDPGP type 2 family.</text>
</comment>
<evidence type="ECO:0000256" key="4">
    <source>
        <dbReference type="ARBA" id="ARBA00022679"/>
    </source>
</evidence>
<evidence type="ECO:0000256" key="2">
    <source>
        <dbReference type="ARBA" id="ARBA00012415"/>
    </source>
</evidence>
<dbReference type="CDD" id="cd02541">
    <property type="entry name" value="UGPase_prokaryotic"/>
    <property type="match status" value="1"/>
</dbReference>
<evidence type="ECO:0000256" key="9">
    <source>
        <dbReference type="ARBA" id="ARBA00048128"/>
    </source>
</evidence>
<comment type="catalytic activity">
    <reaction evidence="9">
        <text>alpha-D-glucose 1-phosphate + UTP + H(+) = UDP-alpha-D-glucose + diphosphate</text>
        <dbReference type="Rhea" id="RHEA:19889"/>
        <dbReference type="ChEBI" id="CHEBI:15378"/>
        <dbReference type="ChEBI" id="CHEBI:33019"/>
        <dbReference type="ChEBI" id="CHEBI:46398"/>
        <dbReference type="ChEBI" id="CHEBI:58601"/>
        <dbReference type="ChEBI" id="CHEBI:58885"/>
        <dbReference type="EC" id="2.7.7.9"/>
    </reaction>
</comment>
<dbReference type="SUPFAM" id="SSF53448">
    <property type="entry name" value="Nucleotide-diphospho-sugar transferases"/>
    <property type="match status" value="1"/>
</dbReference>
<evidence type="ECO:0000256" key="8">
    <source>
        <dbReference type="ARBA" id="ARBA00032341"/>
    </source>
</evidence>
<evidence type="ECO:0000256" key="6">
    <source>
        <dbReference type="ARBA" id="ARBA00031455"/>
    </source>
</evidence>
<evidence type="ECO:0000259" key="10">
    <source>
        <dbReference type="Pfam" id="PF00483"/>
    </source>
</evidence>
<evidence type="ECO:0000256" key="5">
    <source>
        <dbReference type="ARBA" id="ARBA00022695"/>
    </source>
</evidence>
<evidence type="ECO:0000256" key="3">
    <source>
        <dbReference type="ARBA" id="ARBA00019048"/>
    </source>
</evidence>
<dbReference type="Pfam" id="PF00483">
    <property type="entry name" value="NTP_transferase"/>
    <property type="match status" value="1"/>
</dbReference>
<evidence type="ECO:0000256" key="1">
    <source>
        <dbReference type="ARBA" id="ARBA00006890"/>
    </source>
</evidence>
<keyword evidence="4 11" id="KW-0808">Transferase</keyword>
<dbReference type="InterPro" id="IPR029044">
    <property type="entry name" value="Nucleotide-diphossugar_trans"/>
</dbReference>
<dbReference type="InterPro" id="IPR005835">
    <property type="entry name" value="NTP_transferase_dom"/>
</dbReference>
<keyword evidence="5 11" id="KW-0548">Nucleotidyltransferase</keyword>
<dbReference type="PANTHER" id="PTHR43197:SF2">
    <property type="entry name" value="UTP--GLUCOSE-1-PHOSPHATE URIDYLYLTRANSFERASE"/>
    <property type="match status" value="1"/>
</dbReference>
<dbReference type="Proteomes" id="UP000307968">
    <property type="component" value="Chromosome"/>
</dbReference>
<dbReference type="EMBL" id="LR590463">
    <property type="protein sequence ID" value="VTP61306.1"/>
    <property type="molecule type" value="Genomic_DNA"/>
</dbReference>
<sequence length="307" mass="33695">MTKLKAVIPVAGLGMRMLPATKAIPKEMLPIVDKPLIQYIVNECVAAGINEIILVTHSSKNAIENHFDTSFELEAMLEARVKRQLLDEVQSITPKGVTLMHIRQGQPKGLGHAVLCAKPLVGDSPFVVLLPDVLLDDAQADLSKDNLPHMIARFEQTGLSQVLVQAADEHVLHDYSVVECETDTLKPGETSRMTSIIEKPGLDVQLKSNYSAVGRYVLGADIWPILEKTEPGAWGRVQLTDAIAELLRQQPVEATELVGQSFNCGEKNGLFTRICHLRFTPPDPGQGVPRVGRAAGTLITLFWRNME</sequence>
<evidence type="ECO:0000313" key="12">
    <source>
        <dbReference type="Proteomes" id="UP000307968"/>
    </source>
</evidence>
<dbReference type="GO" id="GO:0003983">
    <property type="term" value="F:UTP:glucose-1-phosphate uridylyltransferase activity"/>
    <property type="evidence" value="ECO:0007669"/>
    <property type="project" value="UniProtKB-EC"/>
</dbReference>
<dbReference type="PANTHER" id="PTHR43197">
    <property type="entry name" value="UTP--GLUCOSE-1-PHOSPHATE URIDYLYLTRANSFERASE"/>
    <property type="match status" value="1"/>
</dbReference>
<evidence type="ECO:0000313" key="11">
    <source>
        <dbReference type="EMBL" id="VTP61306.1"/>
    </source>
</evidence>
<name>A0A4U9HEG0_SERRU</name>
<feature type="domain" description="Nucleotidyl transferase" evidence="10">
    <location>
        <begin position="5"/>
        <end position="250"/>
    </location>
</feature>